<evidence type="ECO:0000313" key="2">
    <source>
        <dbReference type="EMBL" id="TWG23704.1"/>
    </source>
</evidence>
<comment type="caution">
    <text evidence="2">The sequence shown here is derived from an EMBL/GenBank/DDBJ whole genome shotgun (WGS) entry which is preliminary data.</text>
</comment>
<dbReference type="AlphaFoldDB" id="A0A561WIN5"/>
<dbReference type="InterPro" id="IPR003848">
    <property type="entry name" value="DUF218"/>
</dbReference>
<evidence type="ECO:0000313" key="3">
    <source>
        <dbReference type="Proteomes" id="UP000320239"/>
    </source>
</evidence>
<gene>
    <name evidence="2" type="ORF">FHX34_102255</name>
</gene>
<dbReference type="Proteomes" id="UP000320239">
    <property type="component" value="Unassembled WGS sequence"/>
</dbReference>
<keyword evidence="3" id="KW-1185">Reference proteome</keyword>
<reference evidence="2 3" key="1">
    <citation type="submission" date="2019-06" db="EMBL/GenBank/DDBJ databases">
        <title>Sequencing the genomes of 1000 actinobacteria strains.</title>
        <authorList>
            <person name="Klenk H.-P."/>
        </authorList>
    </citation>
    <scope>NUCLEOTIDE SEQUENCE [LARGE SCALE GENOMIC DNA]</scope>
    <source>
        <strain evidence="2 3">DSM 43866</strain>
    </source>
</reference>
<evidence type="ECO:0000259" key="1">
    <source>
        <dbReference type="Pfam" id="PF02698"/>
    </source>
</evidence>
<dbReference type="Pfam" id="PF02698">
    <property type="entry name" value="DUF218"/>
    <property type="match status" value="1"/>
</dbReference>
<dbReference type="EMBL" id="VIWY01000002">
    <property type="protein sequence ID" value="TWG23704.1"/>
    <property type="molecule type" value="Genomic_DNA"/>
</dbReference>
<proteinExistence type="predicted"/>
<feature type="domain" description="DUF218" evidence="1">
    <location>
        <begin position="16"/>
        <end position="176"/>
    </location>
</feature>
<dbReference type="InterPro" id="IPR014729">
    <property type="entry name" value="Rossmann-like_a/b/a_fold"/>
</dbReference>
<name>A0A561WIN5_ACTTI</name>
<sequence length="216" mass="23259">MLPGTRGLTLDQVAHVLVPGRGRDATGLGLTPAAAARVAVAASLYRRIGARGGRIVCSGYKSPADGKGPPWTTPEAVGEVFRGRPEADAMRSELVALGIDPDRVRPERRSIDTVTNLIRSEHEGHFGDPRPVAIVSQRAHLHRILAVIAPRALRRPYLGVVVPEPVEVGEHPLTAAFSLLIASALPRDPARAISTAHRRASHLWQTAHLLGKRTYH</sequence>
<accession>A0A561WIN5</accession>
<protein>
    <submittedName>
        <fullName evidence="2">DUF218 domain-containing protein</fullName>
    </submittedName>
</protein>
<organism evidence="2 3">
    <name type="scientific">Actinoplanes teichomyceticus</name>
    <dbReference type="NCBI Taxonomy" id="1867"/>
    <lineage>
        <taxon>Bacteria</taxon>
        <taxon>Bacillati</taxon>
        <taxon>Actinomycetota</taxon>
        <taxon>Actinomycetes</taxon>
        <taxon>Micromonosporales</taxon>
        <taxon>Micromonosporaceae</taxon>
        <taxon>Actinoplanes</taxon>
    </lineage>
</organism>
<dbReference type="Gene3D" id="3.40.50.620">
    <property type="entry name" value="HUPs"/>
    <property type="match status" value="1"/>
</dbReference>